<evidence type="ECO:0000313" key="5">
    <source>
        <dbReference type="Proteomes" id="UP000237222"/>
    </source>
</evidence>
<dbReference type="Proteomes" id="UP000237222">
    <property type="component" value="Unassembled WGS sequence"/>
</dbReference>
<dbReference type="InterPro" id="IPR051462">
    <property type="entry name" value="CBS_domain-containing"/>
</dbReference>
<comment type="caution">
    <text evidence="4">The sequence shown here is derived from an EMBL/GenBank/DDBJ whole genome shotgun (WGS) entry which is preliminary data.</text>
</comment>
<organism evidence="4 5">
    <name type="scientific">Zhongshania marina</name>
    <dbReference type="NCBI Taxonomy" id="2304603"/>
    <lineage>
        <taxon>Bacteria</taxon>
        <taxon>Pseudomonadati</taxon>
        <taxon>Pseudomonadota</taxon>
        <taxon>Gammaproteobacteria</taxon>
        <taxon>Cellvibrionales</taxon>
        <taxon>Spongiibacteraceae</taxon>
        <taxon>Zhongshania</taxon>
    </lineage>
</organism>
<dbReference type="SUPFAM" id="SSF54631">
    <property type="entry name" value="CBS-domain pair"/>
    <property type="match status" value="1"/>
</dbReference>
<accession>A0A2S4HDE8</accession>
<protein>
    <recommendedName>
        <fullName evidence="3">CBS domain-containing protein</fullName>
    </recommendedName>
</protein>
<dbReference type="PANTHER" id="PTHR48108">
    <property type="entry name" value="CBS DOMAIN-CONTAINING PROTEIN CBSX2, CHLOROPLASTIC"/>
    <property type="match status" value="1"/>
</dbReference>
<dbReference type="OrthoDB" id="9790355at2"/>
<dbReference type="InterPro" id="IPR046342">
    <property type="entry name" value="CBS_dom_sf"/>
</dbReference>
<keyword evidence="2" id="KW-0129">CBS domain</keyword>
<dbReference type="Pfam" id="PF00571">
    <property type="entry name" value="CBS"/>
    <property type="match status" value="2"/>
</dbReference>
<evidence type="ECO:0000259" key="3">
    <source>
        <dbReference type="PROSITE" id="PS51371"/>
    </source>
</evidence>
<evidence type="ECO:0000256" key="1">
    <source>
        <dbReference type="ARBA" id="ARBA00022737"/>
    </source>
</evidence>
<name>A0A2S4HDE8_9GAMM</name>
<dbReference type="PANTHER" id="PTHR48108:SF26">
    <property type="entry name" value="CBS DOMAIN-CONTAINING PROTEIN DDB_G0289609"/>
    <property type="match status" value="1"/>
</dbReference>
<dbReference type="AlphaFoldDB" id="A0A2S4HDE8"/>
<dbReference type="SMART" id="SM00116">
    <property type="entry name" value="CBS"/>
    <property type="match status" value="2"/>
</dbReference>
<keyword evidence="1" id="KW-0677">Repeat</keyword>
<evidence type="ECO:0000256" key="2">
    <source>
        <dbReference type="PROSITE-ProRule" id="PRU00703"/>
    </source>
</evidence>
<feature type="domain" description="CBS" evidence="3">
    <location>
        <begin position="78"/>
        <end position="133"/>
    </location>
</feature>
<reference evidence="4" key="1">
    <citation type="submission" date="2018-01" db="EMBL/GenBank/DDBJ databases">
        <authorList>
            <person name="Yu X.-D."/>
        </authorList>
    </citation>
    <scope>NUCLEOTIDE SEQUENCE</scope>
    <source>
        <strain evidence="4">ZX-21</strain>
    </source>
</reference>
<feature type="domain" description="CBS" evidence="3">
    <location>
        <begin position="11"/>
        <end position="69"/>
    </location>
</feature>
<dbReference type="InterPro" id="IPR044729">
    <property type="entry name" value="CBS_bac"/>
</dbReference>
<proteinExistence type="predicted"/>
<dbReference type="CDD" id="cd04629">
    <property type="entry name" value="CBS_pair_bac"/>
    <property type="match status" value="1"/>
</dbReference>
<dbReference type="EMBL" id="PQGG01000031">
    <property type="protein sequence ID" value="POP52026.1"/>
    <property type="molecule type" value="Genomic_DNA"/>
</dbReference>
<dbReference type="Gene3D" id="3.10.580.10">
    <property type="entry name" value="CBS-domain"/>
    <property type="match status" value="1"/>
</dbReference>
<dbReference type="PROSITE" id="PS51371">
    <property type="entry name" value="CBS"/>
    <property type="match status" value="2"/>
</dbReference>
<dbReference type="InterPro" id="IPR000644">
    <property type="entry name" value="CBS_dom"/>
</dbReference>
<evidence type="ECO:0000313" key="4">
    <source>
        <dbReference type="EMBL" id="POP52026.1"/>
    </source>
</evidence>
<gene>
    <name evidence="4" type="ORF">C0068_13540</name>
</gene>
<dbReference type="RefSeq" id="WP_103685009.1">
    <property type="nucleotide sequence ID" value="NZ_PQGG01000031.1"/>
</dbReference>
<sequence>MTSSMLVRDVMTSPSPLVKQGCDLGEVVQTLLKHGVFGLPVINDNNELVGFVSEQDCIHSVLVSSYHCEGSPVVDDVMSREVLAVEADSSIIDLAQKMGKNKPKSYPVIDEGKLIGLVTRSAILESLWANRASCDLPNDKQ</sequence>